<keyword evidence="7 10" id="KW-0456">Lyase</keyword>
<dbReference type="GO" id="GO:0005737">
    <property type="term" value="C:cytoplasm"/>
    <property type="evidence" value="ECO:0007669"/>
    <property type="project" value="UniProtKB-SubCell"/>
</dbReference>
<dbReference type="Proteomes" id="UP001143309">
    <property type="component" value="Unassembled WGS sequence"/>
</dbReference>
<dbReference type="InterPro" id="IPR029062">
    <property type="entry name" value="Class_I_gatase-like"/>
</dbReference>
<accession>A0A9W6JLT2</accession>
<dbReference type="PANTHER" id="PTHR42701">
    <property type="entry name" value="IMIDAZOLE GLYCEROL PHOSPHATE SYNTHASE SUBUNIT HISH"/>
    <property type="match status" value="1"/>
</dbReference>
<dbReference type="PROSITE" id="PS51273">
    <property type="entry name" value="GATASE_TYPE_1"/>
    <property type="match status" value="1"/>
</dbReference>
<feature type="active site" evidence="10 11">
    <location>
        <position position="191"/>
    </location>
</feature>
<proteinExistence type="inferred from homology"/>
<comment type="function">
    <text evidence="10">IGPS catalyzes the conversion of PRFAR and glutamine to IGP, AICAR and glutamate. The HisH subunit catalyzes the hydrolysis of glutamine to glutamate and ammonia as part of the synthesis of IGP and AICAR. The resulting ammonia molecule is channeled to the active site of HisF.</text>
</comment>
<gene>
    <name evidence="10 13" type="primary">hisH</name>
    <name evidence="13" type="ORF">GCM10008174_12730</name>
</gene>
<dbReference type="EC" id="3.5.1.2" evidence="10"/>
<evidence type="ECO:0000256" key="9">
    <source>
        <dbReference type="ARBA" id="ARBA00049534"/>
    </source>
</evidence>
<evidence type="ECO:0000256" key="10">
    <source>
        <dbReference type="HAMAP-Rule" id="MF_00278"/>
    </source>
</evidence>
<reference evidence="13" key="2">
    <citation type="submission" date="2023-01" db="EMBL/GenBank/DDBJ databases">
        <authorList>
            <person name="Sun Q."/>
            <person name="Evtushenko L."/>
        </authorList>
    </citation>
    <scope>NUCLEOTIDE SEQUENCE</scope>
    <source>
        <strain evidence="13">VKM B-2748</strain>
    </source>
</reference>
<dbReference type="InterPro" id="IPR010139">
    <property type="entry name" value="Imidazole-glycPsynth_HisH"/>
</dbReference>
<comment type="caution">
    <text evidence="13">The sequence shown here is derived from an EMBL/GenBank/DDBJ whole genome shotgun (WGS) entry which is preliminary data.</text>
</comment>
<sequence>MTIAVVDYGAGNLRSVEKALTRAGGAGVVVTSDPERVAAADRVVLPGDGAFPDCRRALGEASGLGEALDEAVRRRGRPFLGICIGMQLLATEGEEHEPTQGLGWIPGKVVRIEPGDAGLKVPHMGWNTLERRRSHPLTDDLPLGDGGLHAYFLHAYHLTPDDAGDVVLAASYGGDVTALVARDNVAGVQFHPEKSQALGLSLLAGFVRWRP</sequence>
<dbReference type="InterPro" id="IPR017926">
    <property type="entry name" value="GATASE"/>
</dbReference>
<comment type="pathway">
    <text evidence="1 10">Amino-acid biosynthesis; L-histidine biosynthesis; L-histidine from 5-phospho-alpha-D-ribose 1-diphosphate: step 5/9.</text>
</comment>
<comment type="subcellular location">
    <subcellularLocation>
        <location evidence="10">Cytoplasm</location>
    </subcellularLocation>
</comment>
<dbReference type="GO" id="GO:0000105">
    <property type="term" value="P:L-histidine biosynthetic process"/>
    <property type="evidence" value="ECO:0007669"/>
    <property type="project" value="UniProtKB-UniRule"/>
</dbReference>
<evidence type="ECO:0000256" key="2">
    <source>
        <dbReference type="ARBA" id="ARBA00011152"/>
    </source>
</evidence>
<feature type="domain" description="Glutamine amidotransferase" evidence="12">
    <location>
        <begin position="5"/>
        <end position="196"/>
    </location>
</feature>
<evidence type="ECO:0000259" key="12">
    <source>
        <dbReference type="Pfam" id="PF00117"/>
    </source>
</evidence>
<evidence type="ECO:0000313" key="14">
    <source>
        <dbReference type="Proteomes" id="UP001143309"/>
    </source>
</evidence>
<dbReference type="EC" id="4.3.2.10" evidence="10"/>
<evidence type="ECO:0000256" key="11">
    <source>
        <dbReference type="PIRSR" id="PIRSR000495-1"/>
    </source>
</evidence>
<dbReference type="PIRSF" id="PIRSF000495">
    <property type="entry name" value="Amidotransf_hisH"/>
    <property type="match status" value="1"/>
</dbReference>
<keyword evidence="5 10" id="KW-0315">Glutamine amidotransferase</keyword>
<evidence type="ECO:0000256" key="3">
    <source>
        <dbReference type="ARBA" id="ARBA00022605"/>
    </source>
</evidence>
<keyword evidence="6 10" id="KW-0368">Histidine biosynthesis</keyword>
<dbReference type="NCBIfam" id="TIGR01855">
    <property type="entry name" value="IMP_synth_hisH"/>
    <property type="match status" value="1"/>
</dbReference>
<evidence type="ECO:0000256" key="5">
    <source>
        <dbReference type="ARBA" id="ARBA00022962"/>
    </source>
</evidence>
<dbReference type="EMBL" id="BSFL01000001">
    <property type="protein sequence ID" value="GLK79532.1"/>
    <property type="molecule type" value="Genomic_DNA"/>
</dbReference>
<comment type="catalytic activity">
    <reaction evidence="9 10">
        <text>L-glutamine + H2O = L-glutamate + NH4(+)</text>
        <dbReference type="Rhea" id="RHEA:15889"/>
        <dbReference type="ChEBI" id="CHEBI:15377"/>
        <dbReference type="ChEBI" id="CHEBI:28938"/>
        <dbReference type="ChEBI" id="CHEBI:29985"/>
        <dbReference type="ChEBI" id="CHEBI:58359"/>
        <dbReference type="EC" id="3.5.1.2"/>
    </reaction>
</comment>
<name>A0A9W6JLT2_9HYPH</name>
<dbReference type="Gene3D" id="3.40.50.880">
    <property type="match status" value="1"/>
</dbReference>
<keyword evidence="10" id="KW-0963">Cytoplasm</keyword>
<dbReference type="CDD" id="cd01748">
    <property type="entry name" value="GATase1_IGP_Synthase"/>
    <property type="match status" value="1"/>
</dbReference>
<feature type="active site" evidence="10 11">
    <location>
        <position position="193"/>
    </location>
</feature>
<dbReference type="AlphaFoldDB" id="A0A9W6JLT2"/>
<dbReference type="HAMAP" id="MF_00278">
    <property type="entry name" value="HisH"/>
    <property type="match status" value="1"/>
</dbReference>
<protein>
    <recommendedName>
        <fullName evidence="10">Imidazole glycerol phosphate synthase subunit HisH</fullName>
        <ecNumber evidence="10">4.3.2.10</ecNumber>
    </recommendedName>
    <alternativeName>
        <fullName evidence="10">IGP synthase glutaminase subunit</fullName>
        <ecNumber evidence="10">3.5.1.2</ecNumber>
    </alternativeName>
    <alternativeName>
        <fullName evidence="10">IGP synthase subunit HisH</fullName>
    </alternativeName>
    <alternativeName>
        <fullName evidence="10">ImGP synthase subunit HisH</fullName>
        <shortName evidence="10">IGPS subunit HisH</shortName>
    </alternativeName>
</protein>
<reference evidence="13" key="1">
    <citation type="journal article" date="2014" name="Int. J. Syst. Evol. Microbiol.">
        <title>Complete genome sequence of Corynebacterium casei LMG S-19264T (=DSM 44701T), isolated from a smear-ripened cheese.</title>
        <authorList>
            <consortium name="US DOE Joint Genome Institute (JGI-PGF)"/>
            <person name="Walter F."/>
            <person name="Albersmeier A."/>
            <person name="Kalinowski J."/>
            <person name="Ruckert C."/>
        </authorList>
    </citation>
    <scope>NUCLEOTIDE SEQUENCE</scope>
    <source>
        <strain evidence="13">VKM B-2748</strain>
    </source>
</reference>
<keyword evidence="14" id="KW-1185">Reference proteome</keyword>
<organism evidence="13 14">
    <name type="scientific">Methylopila turkensis</name>
    <dbReference type="NCBI Taxonomy" id="1437816"/>
    <lineage>
        <taxon>Bacteria</taxon>
        <taxon>Pseudomonadati</taxon>
        <taxon>Pseudomonadota</taxon>
        <taxon>Alphaproteobacteria</taxon>
        <taxon>Hyphomicrobiales</taxon>
        <taxon>Methylopilaceae</taxon>
        <taxon>Methylopila</taxon>
    </lineage>
</organism>
<dbReference type="GO" id="GO:0016829">
    <property type="term" value="F:lyase activity"/>
    <property type="evidence" value="ECO:0007669"/>
    <property type="project" value="UniProtKB-KW"/>
</dbReference>
<evidence type="ECO:0000256" key="1">
    <source>
        <dbReference type="ARBA" id="ARBA00005091"/>
    </source>
</evidence>
<dbReference type="PANTHER" id="PTHR42701:SF1">
    <property type="entry name" value="IMIDAZOLE GLYCEROL PHOSPHATE SYNTHASE SUBUNIT HISH"/>
    <property type="match status" value="1"/>
</dbReference>
<dbReference type="SUPFAM" id="SSF52317">
    <property type="entry name" value="Class I glutamine amidotransferase-like"/>
    <property type="match status" value="1"/>
</dbReference>
<dbReference type="Pfam" id="PF00117">
    <property type="entry name" value="GATase"/>
    <property type="match status" value="1"/>
</dbReference>
<dbReference type="RefSeq" id="WP_271199982.1">
    <property type="nucleotide sequence ID" value="NZ_BSFL01000001.1"/>
</dbReference>
<dbReference type="GO" id="GO:0000107">
    <property type="term" value="F:imidazoleglycerol-phosphate synthase activity"/>
    <property type="evidence" value="ECO:0007669"/>
    <property type="project" value="UniProtKB-UniRule"/>
</dbReference>
<feature type="active site" description="Nucleophile" evidence="10 11">
    <location>
        <position position="83"/>
    </location>
</feature>
<comment type="catalytic activity">
    <reaction evidence="8 10">
        <text>5-[(5-phospho-1-deoxy-D-ribulos-1-ylimino)methylamino]-1-(5-phospho-beta-D-ribosyl)imidazole-4-carboxamide + L-glutamine = D-erythro-1-(imidazol-4-yl)glycerol 3-phosphate + 5-amino-1-(5-phospho-beta-D-ribosyl)imidazole-4-carboxamide + L-glutamate + H(+)</text>
        <dbReference type="Rhea" id="RHEA:24793"/>
        <dbReference type="ChEBI" id="CHEBI:15378"/>
        <dbReference type="ChEBI" id="CHEBI:29985"/>
        <dbReference type="ChEBI" id="CHEBI:58278"/>
        <dbReference type="ChEBI" id="CHEBI:58359"/>
        <dbReference type="ChEBI" id="CHEBI:58475"/>
        <dbReference type="ChEBI" id="CHEBI:58525"/>
        <dbReference type="EC" id="4.3.2.10"/>
    </reaction>
</comment>
<dbReference type="GO" id="GO:0004359">
    <property type="term" value="F:glutaminase activity"/>
    <property type="evidence" value="ECO:0007669"/>
    <property type="project" value="UniProtKB-EC"/>
</dbReference>
<evidence type="ECO:0000256" key="6">
    <source>
        <dbReference type="ARBA" id="ARBA00023102"/>
    </source>
</evidence>
<keyword evidence="4 10" id="KW-0378">Hydrolase</keyword>
<evidence type="ECO:0000313" key="13">
    <source>
        <dbReference type="EMBL" id="GLK79532.1"/>
    </source>
</evidence>
<keyword evidence="3 10" id="KW-0028">Amino-acid biosynthesis</keyword>
<evidence type="ECO:0000256" key="8">
    <source>
        <dbReference type="ARBA" id="ARBA00047838"/>
    </source>
</evidence>
<comment type="subunit">
    <text evidence="2 10">Heterodimer of HisH and HisF.</text>
</comment>
<evidence type="ECO:0000256" key="7">
    <source>
        <dbReference type="ARBA" id="ARBA00023239"/>
    </source>
</evidence>
<evidence type="ECO:0000256" key="4">
    <source>
        <dbReference type="ARBA" id="ARBA00022801"/>
    </source>
</evidence>